<evidence type="ECO:0000256" key="3">
    <source>
        <dbReference type="ARBA" id="ARBA00023274"/>
    </source>
</evidence>
<dbReference type="PROSITE" id="PS00831">
    <property type="entry name" value="RIBOSOMAL_L27"/>
    <property type="match status" value="1"/>
</dbReference>
<feature type="region of interest" description="Disordered" evidence="5">
    <location>
        <begin position="1"/>
        <end position="24"/>
    </location>
</feature>
<dbReference type="InParanoid" id="A0A1Y2ET34"/>
<protein>
    <recommendedName>
        <fullName evidence="4">Large ribosomal subunit protein bL27m</fullName>
    </recommendedName>
</protein>
<dbReference type="AlphaFoldDB" id="A0A1Y2ET34"/>
<dbReference type="STRING" id="106004.A0A1Y2ET34"/>
<accession>A0A1Y2ET34</accession>
<dbReference type="FunCoup" id="A0A1Y2ET34">
    <property type="interactions" value="125"/>
</dbReference>
<keyword evidence="7" id="KW-1185">Reference proteome</keyword>
<dbReference type="GO" id="GO:0005762">
    <property type="term" value="C:mitochondrial large ribosomal subunit"/>
    <property type="evidence" value="ECO:0007669"/>
    <property type="project" value="TreeGrafter"/>
</dbReference>
<gene>
    <name evidence="6" type="ORF">BCR35DRAFT_333450</name>
</gene>
<evidence type="ECO:0000256" key="2">
    <source>
        <dbReference type="ARBA" id="ARBA00022980"/>
    </source>
</evidence>
<evidence type="ECO:0000256" key="5">
    <source>
        <dbReference type="SAM" id="MobiDB-lite"/>
    </source>
</evidence>
<dbReference type="InterPro" id="IPR001684">
    <property type="entry name" value="Ribosomal_bL27"/>
</dbReference>
<dbReference type="GO" id="GO:0003735">
    <property type="term" value="F:structural constituent of ribosome"/>
    <property type="evidence" value="ECO:0007669"/>
    <property type="project" value="InterPro"/>
</dbReference>
<evidence type="ECO:0000313" key="6">
    <source>
        <dbReference type="EMBL" id="ORY74316.1"/>
    </source>
</evidence>
<proteinExistence type="inferred from homology"/>
<dbReference type="InterPro" id="IPR018261">
    <property type="entry name" value="Ribosomal_bL27_CS"/>
</dbReference>
<dbReference type="HAMAP" id="MF_00539">
    <property type="entry name" value="Ribosomal_bL27"/>
    <property type="match status" value="1"/>
</dbReference>
<evidence type="ECO:0000256" key="4">
    <source>
        <dbReference type="ARBA" id="ARBA00035267"/>
    </source>
</evidence>
<comment type="caution">
    <text evidence="6">The sequence shown here is derived from an EMBL/GenBank/DDBJ whole genome shotgun (WGS) entry which is preliminary data.</text>
</comment>
<dbReference type="FunFam" id="2.40.50.100:FF:000020">
    <property type="entry name" value="50S ribosomal protein L27"/>
    <property type="match status" value="1"/>
</dbReference>
<dbReference type="PRINTS" id="PR00063">
    <property type="entry name" value="RIBOSOMALL27"/>
</dbReference>
<organism evidence="6 7">
    <name type="scientific">Leucosporidium creatinivorum</name>
    <dbReference type="NCBI Taxonomy" id="106004"/>
    <lineage>
        <taxon>Eukaryota</taxon>
        <taxon>Fungi</taxon>
        <taxon>Dikarya</taxon>
        <taxon>Basidiomycota</taxon>
        <taxon>Pucciniomycotina</taxon>
        <taxon>Microbotryomycetes</taxon>
        <taxon>Leucosporidiales</taxon>
        <taxon>Leucosporidium</taxon>
    </lineage>
</organism>
<dbReference type="GO" id="GO:0006412">
    <property type="term" value="P:translation"/>
    <property type="evidence" value="ECO:0007669"/>
    <property type="project" value="InterPro"/>
</dbReference>
<dbReference type="OrthoDB" id="1867012at2759"/>
<dbReference type="NCBIfam" id="TIGR00062">
    <property type="entry name" value="L27"/>
    <property type="match status" value="1"/>
</dbReference>
<keyword evidence="3" id="KW-0687">Ribonucleoprotein</keyword>
<dbReference type="Gene3D" id="2.40.50.100">
    <property type="match status" value="1"/>
</dbReference>
<keyword evidence="2" id="KW-0689">Ribosomal protein</keyword>
<sequence>MQVRTATKRGGGSSKNGRNSIGKRLGVKKYGGQSVIAGNILVRQRGTSFHPGQHVGRGRDHTLYALAPGYVTYYTDLVRGKERKMIGITTDSREETLPRMVEHLGRSRYFGKVDLEREMGDWEFGAEELSALEGEQGEQLSEEELNQLIAEAVAGAETQAAAAPGAEGQAKA</sequence>
<dbReference type="SUPFAM" id="SSF110324">
    <property type="entry name" value="Ribosomal L27 protein-like"/>
    <property type="match status" value="1"/>
</dbReference>
<name>A0A1Y2ET34_9BASI</name>
<dbReference type="PANTHER" id="PTHR15893">
    <property type="entry name" value="RIBOSOMAL PROTEIN L27"/>
    <property type="match status" value="1"/>
</dbReference>
<dbReference type="Proteomes" id="UP000193467">
    <property type="component" value="Unassembled WGS sequence"/>
</dbReference>
<comment type="similarity">
    <text evidence="1">Belongs to the bacterial ribosomal protein bL27 family.</text>
</comment>
<evidence type="ECO:0000256" key="1">
    <source>
        <dbReference type="ARBA" id="ARBA00010797"/>
    </source>
</evidence>
<evidence type="ECO:0000313" key="7">
    <source>
        <dbReference type="Proteomes" id="UP000193467"/>
    </source>
</evidence>
<reference evidence="6 7" key="1">
    <citation type="submission" date="2016-07" db="EMBL/GenBank/DDBJ databases">
        <title>Pervasive Adenine N6-methylation of Active Genes in Fungi.</title>
        <authorList>
            <consortium name="DOE Joint Genome Institute"/>
            <person name="Mondo S.J."/>
            <person name="Dannebaum R.O."/>
            <person name="Kuo R.C."/>
            <person name="Labutti K."/>
            <person name="Haridas S."/>
            <person name="Kuo A."/>
            <person name="Salamov A."/>
            <person name="Ahrendt S.R."/>
            <person name="Lipzen A."/>
            <person name="Sullivan W."/>
            <person name="Andreopoulos W.B."/>
            <person name="Clum A."/>
            <person name="Lindquist E."/>
            <person name="Daum C."/>
            <person name="Ramamoorthy G.K."/>
            <person name="Gryganskyi A."/>
            <person name="Culley D."/>
            <person name="Magnuson J.K."/>
            <person name="James T.Y."/>
            <person name="O'Malley M.A."/>
            <person name="Stajich J.E."/>
            <person name="Spatafora J.W."/>
            <person name="Visel A."/>
            <person name="Grigoriev I.V."/>
        </authorList>
    </citation>
    <scope>NUCLEOTIDE SEQUENCE [LARGE SCALE GENOMIC DNA]</scope>
    <source>
        <strain evidence="6 7">62-1032</strain>
    </source>
</reference>
<dbReference type="PANTHER" id="PTHR15893:SF0">
    <property type="entry name" value="LARGE RIBOSOMAL SUBUNIT PROTEIN BL27M"/>
    <property type="match status" value="1"/>
</dbReference>
<dbReference type="EMBL" id="MCGR01000042">
    <property type="protein sequence ID" value="ORY74316.1"/>
    <property type="molecule type" value="Genomic_DNA"/>
</dbReference>
<dbReference type="Pfam" id="PF01016">
    <property type="entry name" value="Ribosomal_L27"/>
    <property type="match status" value="1"/>
</dbReference>